<dbReference type="GO" id="GO:0005737">
    <property type="term" value="C:cytoplasm"/>
    <property type="evidence" value="ECO:0007669"/>
    <property type="project" value="TreeGrafter"/>
</dbReference>
<dbReference type="GO" id="GO:0015179">
    <property type="term" value="F:L-amino acid transmembrane transporter activity"/>
    <property type="evidence" value="ECO:0007669"/>
    <property type="project" value="TreeGrafter"/>
</dbReference>
<evidence type="ECO:0000256" key="3">
    <source>
        <dbReference type="ARBA" id="ARBA00022989"/>
    </source>
</evidence>
<accession>A0A0S4JU02</accession>
<dbReference type="PANTHER" id="PTHR22950">
    <property type="entry name" value="AMINO ACID TRANSPORTER"/>
    <property type="match status" value="1"/>
</dbReference>
<evidence type="ECO:0000256" key="4">
    <source>
        <dbReference type="ARBA" id="ARBA00023136"/>
    </source>
</evidence>
<protein>
    <submittedName>
        <fullName evidence="8">Amino acid transporter, putative</fullName>
    </submittedName>
</protein>
<feature type="transmembrane region" description="Helical" evidence="6">
    <location>
        <begin position="203"/>
        <end position="222"/>
    </location>
</feature>
<evidence type="ECO:0000313" key="9">
    <source>
        <dbReference type="Proteomes" id="UP000051952"/>
    </source>
</evidence>
<dbReference type="Pfam" id="PF01490">
    <property type="entry name" value="Aa_trans"/>
    <property type="match status" value="1"/>
</dbReference>
<evidence type="ECO:0000256" key="1">
    <source>
        <dbReference type="ARBA" id="ARBA00004141"/>
    </source>
</evidence>
<feature type="transmembrane region" description="Helical" evidence="6">
    <location>
        <begin position="418"/>
        <end position="438"/>
    </location>
</feature>
<feature type="domain" description="Amino acid transporter transmembrane" evidence="7">
    <location>
        <begin position="88"/>
        <end position="479"/>
    </location>
</feature>
<evidence type="ECO:0000256" key="6">
    <source>
        <dbReference type="SAM" id="Phobius"/>
    </source>
</evidence>
<feature type="transmembrane region" description="Helical" evidence="6">
    <location>
        <begin position="115"/>
        <end position="137"/>
    </location>
</feature>
<dbReference type="AlphaFoldDB" id="A0A0S4JU02"/>
<feature type="transmembrane region" description="Helical" evidence="6">
    <location>
        <begin position="234"/>
        <end position="256"/>
    </location>
</feature>
<feature type="transmembrane region" description="Helical" evidence="6">
    <location>
        <begin position="88"/>
        <end position="109"/>
    </location>
</feature>
<sequence length="485" mass="53021">MQTPKAQGTPLITTNSPLMNESLIGSDPFHNDGSYARSASPPSSAAHHTTSVNNMDYLEEAPHPQRKDPPSNACSAFLQRVVPHGGSLSGMVNLASCTLGASIISLPYAFFSSGIFVACVALVLITAATVFAIHLLIDAGERTQMRSYEEMARNLIGRRSEYIVAFLMWFFCFGTCVAYVIALGDVILPFLKGQGTGFWHDDWGVRVVTMIIWACVMLPLSLPKEINSLRYFSLVAVSLIGFFVIVMVYHSARYGFTEEHLDQLQSFRGGAKAIDGLALFMFAFMCQINCFEVYFEMHPRSVKKMTNDVSISMSICCILYVIAGFFGYFDFVDQTQDAILKNYNPRNDVLVAISFIGIAFKLCVGFSLCIQPARDAIFYAFNMGEYHLVPTRTRVVICAGMSVCALVLGLLIPKINIVFGFLGSLIGGLVGFALPAWFSMKSTENWGKETVGTSKYVATWALLIGGLVSFVVGTVASIIDISGVA</sequence>
<feature type="compositionally biased region" description="Low complexity" evidence="5">
    <location>
        <begin position="38"/>
        <end position="49"/>
    </location>
</feature>
<evidence type="ECO:0000256" key="2">
    <source>
        <dbReference type="ARBA" id="ARBA00022692"/>
    </source>
</evidence>
<evidence type="ECO:0000256" key="5">
    <source>
        <dbReference type="SAM" id="MobiDB-lite"/>
    </source>
</evidence>
<evidence type="ECO:0000313" key="8">
    <source>
        <dbReference type="EMBL" id="CUG93487.1"/>
    </source>
</evidence>
<keyword evidence="2 6" id="KW-0812">Transmembrane</keyword>
<gene>
    <name evidence="8" type="ORF">BSAL_43130</name>
</gene>
<feature type="region of interest" description="Disordered" evidence="5">
    <location>
        <begin position="1"/>
        <end position="23"/>
    </location>
</feature>
<evidence type="ECO:0000259" key="7">
    <source>
        <dbReference type="Pfam" id="PF01490"/>
    </source>
</evidence>
<dbReference type="InterPro" id="IPR013057">
    <property type="entry name" value="AA_transpt_TM"/>
</dbReference>
<feature type="transmembrane region" description="Helical" evidence="6">
    <location>
        <begin position="276"/>
        <end position="297"/>
    </location>
</feature>
<comment type="subcellular location">
    <subcellularLocation>
        <location evidence="1">Membrane</location>
        <topology evidence="1">Multi-pass membrane protein</topology>
    </subcellularLocation>
</comment>
<reference evidence="9" key="1">
    <citation type="submission" date="2015-09" db="EMBL/GenBank/DDBJ databases">
        <authorList>
            <consortium name="Pathogen Informatics"/>
        </authorList>
    </citation>
    <scope>NUCLEOTIDE SEQUENCE [LARGE SCALE GENOMIC DNA]</scope>
    <source>
        <strain evidence="9">Lake Konstanz</strain>
    </source>
</reference>
<proteinExistence type="predicted"/>
<name>A0A0S4JU02_BODSA</name>
<feature type="transmembrane region" description="Helical" evidence="6">
    <location>
        <begin position="162"/>
        <end position="183"/>
    </location>
</feature>
<dbReference type="Proteomes" id="UP000051952">
    <property type="component" value="Unassembled WGS sequence"/>
</dbReference>
<feature type="transmembrane region" description="Helical" evidence="6">
    <location>
        <begin position="391"/>
        <end position="412"/>
    </location>
</feature>
<feature type="transmembrane region" description="Helical" evidence="6">
    <location>
        <begin position="349"/>
        <end position="370"/>
    </location>
</feature>
<dbReference type="PANTHER" id="PTHR22950:SF649">
    <property type="entry name" value="ACID TRANSPORTER, PUTATIVE-RELATED"/>
    <property type="match status" value="1"/>
</dbReference>
<feature type="transmembrane region" description="Helical" evidence="6">
    <location>
        <begin position="459"/>
        <end position="479"/>
    </location>
</feature>
<keyword evidence="9" id="KW-1185">Reference proteome</keyword>
<feature type="region of interest" description="Disordered" evidence="5">
    <location>
        <begin position="30"/>
        <end position="49"/>
    </location>
</feature>
<keyword evidence="4 6" id="KW-0472">Membrane</keyword>
<dbReference type="OMA" id="MITLICG"/>
<dbReference type="VEuPathDB" id="TriTrypDB:BSAL_43130"/>
<organism evidence="8 9">
    <name type="scientific">Bodo saltans</name>
    <name type="common">Flagellated protozoan</name>
    <dbReference type="NCBI Taxonomy" id="75058"/>
    <lineage>
        <taxon>Eukaryota</taxon>
        <taxon>Discoba</taxon>
        <taxon>Euglenozoa</taxon>
        <taxon>Kinetoplastea</taxon>
        <taxon>Metakinetoplastina</taxon>
        <taxon>Eubodonida</taxon>
        <taxon>Bodonidae</taxon>
        <taxon>Bodo</taxon>
    </lineage>
</organism>
<feature type="compositionally biased region" description="Polar residues" evidence="5">
    <location>
        <begin position="1"/>
        <end position="19"/>
    </location>
</feature>
<dbReference type="OrthoDB" id="28208at2759"/>
<feature type="transmembrane region" description="Helical" evidence="6">
    <location>
        <begin position="309"/>
        <end position="329"/>
    </location>
</feature>
<dbReference type="EMBL" id="CYKH01002157">
    <property type="protein sequence ID" value="CUG93487.1"/>
    <property type="molecule type" value="Genomic_DNA"/>
</dbReference>
<keyword evidence="3 6" id="KW-1133">Transmembrane helix</keyword>
<dbReference type="GO" id="GO:0016020">
    <property type="term" value="C:membrane"/>
    <property type="evidence" value="ECO:0007669"/>
    <property type="project" value="UniProtKB-SubCell"/>
</dbReference>